<reference evidence="2 3" key="1">
    <citation type="submission" date="2018-05" db="EMBL/GenBank/DDBJ databases">
        <title>Complete genome sequence of the Type Strain of Streptomyces spongiicola HNM0071, the producer of staurosporine.</title>
        <authorList>
            <person name="Zhou S."/>
            <person name="Huang X."/>
        </authorList>
    </citation>
    <scope>NUCLEOTIDE SEQUENCE [LARGE SCALE GENOMIC DNA]</scope>
    <source>
        <strain evidence="2 3">HNM0071</strain>
    </source>
</reference>
<sequence>MRPKTRMVRRTRHVPVALGGRTRMGTQTYEEAVPVAPRDWDYVILTGSTVAAAALLAVCVVWTTASVGGLLAHAVPAWVAYLVSGGFDLVWIICLSLEWVARYDDDRSASVKKAGRMFLAIAMAAVGAHGWMAGNPAVGIVGALVALLAKGAWTQVMNYHRVPLSEPVRDVLAQERAELGLELVLAAHQRQVLRTRGQLASYRAALAAQEEPAVKVSQMPRTVPGERAESTVRAAVRAAQAALPDADAAAIVAQLDHAGISVDEDTVRALIGEPRTSGAEDAHRPAAPAHQQVSALNVVTVEAAVVEAASILGPDASAREIAEYVARHRRLAVTEPYVRTALSRAAKKTEMDGGYA</sequence>
<evidence type="ECO:0000256" key="1">
    <source>
        <dbReference type="SAM" id="Phobius"/>
    </source>
</evidence>
<evidence type="ECO:0000313" key="3">
    <source>
        <dbReference type="Proteomes" id="UP000245051"/>
    </source>
</evidence>
<proteinExistence type="predicted"/>
<accession>A0ABM6V867</accession>
<keyword evidence="1" id="KW-0472">Membrane</keyword>
<keyword evidence="1" id="KW-1133">Transmembrane helix</keyword>
<organism evidence="2 3">
    <name type="scientific">Streptomyces spongiicola</name>
    <dbReference type="NCBI Taxonomy" id="1690221"/>
    <lineage>
        <taxon>Bacteria</taxon>
        <taxon>Bacillati</taxon>
        <taxon>Actinomycetota</taxon>
        <taxon>Actinomycetes</taxon>
        <taxon>Kitasatosporales</taxon>
        <taxon>Streptomycetaceae</taxon>
        <taxon>Streptomyces</taxon>
    </lineage>
</organism>
<feature type="transmembrane region" description="Helical" evidence="1">
    <location>
        <begin position="42"/>
        <end position="65"/>
    </location>
</feature>
<feature type="transmembrane region" description="Helical" evidence="1">
    <location>
        <begin position="77"/>
        <end position="101"/>
    </location>
</feature>
<evidence type="ECO:0000313" key="2">
    <source>
        <dbReference type="EMBL" id="AWK10011.1"/>
    </source>
</evidence>
<keyword evidence="3" id="KW-1185">Reference proteome</keyword>
<dbReference type="RefSeq" id="WP_109294966.1">
    <property type="nucleotide sequence ID" value="NZ_CP029254.1"/>
</dbReference>
<protein>
    <recommendedName>
        <fullName evidence="4">Protein transporter Sec31</fullName>
    </recommendedName>
</protein>
<name>A0ABM6V867_9ACTN</name>
<evidence type="ECO:0008006" key="4">
    <source>
        <dbReference type="Google" id="ProtNLM"/>
    </source>
</evidence>
<feature type="transmembrane region" description="Helical" evidence="1">
    <location>
        <begin position="113"/>
        <end position="131"/>
    </location>
</feature>
<gene>
    <name evidence="2" type="ORF">DDQ41_15155</name>
</gene>
<dbReference type="EMBL" id="CP029254">
    <property type="protein sequence ID" value="AWK10011.1"/>
    <property type="molecule type" value="Genomic_DNA"/>
</dbReference>
<dbReference type="Proteomes" id="UP000245051">
    <property type="component" value="Chromosome"/>
</dbReference>
<keyword evidence="1" id="KW-0812">Transmembrane</keyword>